<evidence type="ECO:0000256" key="6">
    <source>
        <dbReference type="ARBA" id="ARBA00023242"/>
    </source>
</evidence>
<evidence type="ECO:0000313" key="10">
    <source>
        <dbReference type="Proteomes" id="UP001215598"/>
    </source>
</evidence>
<keyword evidence="10" id="KW-1185">Reference proteome</keyword>
<feature type="compositionally biased region" description="Basic and acidic residues" evidence="7">
    <location>
        <begin position="37"/>
        <end position="51"/>
    </location>
</feature>
<dbReference type="GO" id="GO:0060261">
    <property type="term" value="P:positive regulation of transcription initiation by RNA polymerase II"/>
    <property type="evidence" value="ECO:0007669"/>
    <property type="project" value="InterPro"/>
</dbReference>
<evidence type="ECO:0000259" key="8">
    <source>
        <dbReference type="Pfam" id="PF02229"/>
    </source>
</evidence>
<sequence>MQKLKLEATEGEHDEADSEQEAPRTVKKPAKYTQKAQESDDSKVQTSSDGEKFVELGKAKRVTVRNFKGSTLIDIREFYTDKETGDAKPGKKGISLTPEQWQELKQATPTLDALVAEISKK</sequence>
<protein>
    <submittedName>
        <fullName evidence="9">Transcriptional Coactivator p15-domain-containing protein</fullName>
    </submittedName>
</protein>
<evidence type="ECO:0000256" key="3">
    <source>
        <dbReference type="ARBA" id="ARBA00023015"/>
    </source>
</evidence>
<dbReference type="Gene3D" id="2.30.31.10">
    <property type="entry name" value="Transcriptional Coactivator Pc4, Chain A"/>
    <property type="match status" value="1"/>
</dbReference>
<dbReference type="PANTHER" id="PTHR13215">
    <property type="entry name" value="RNA POLYMERASE II TRANSCRIPTIONAL COACTIVATOR"/>
    <property type="match status" value="1"/>
</dbReference>
<comment type="similarity">
    <text evidence="2">Belongs to the transcriptional coactivator PC4 family.</text>
</comment>
<dbReference type="InterPro" id="IPR003173">
    <property type="entry name" value="PC4_C"/>
</dbReference>
<organism evidence="9 10">
    <name type="scientific">Mycena metata</name>
    <dbReference type="NCBI Taxonomy" id="1033252"/>
    <lineage>
        <taxon>Eukaryota</taxon>
        <taxon>Fungi</taxon>
        <taxon>Dikarya</taxon>
        <taxon>Basidiomycota</taxon>
        <taxon>Agaricomycotina</taxon>
        <taxon>Agaricomycetes</taxon>
        <taxon>Agaricomycetidae</taxon>
        <taxon>Agaricales</taxon>
        <taxon>Marasmiineae</taxon>
        <taxon>Mycenaceae</taxon>
        <taxon>Mycena</taxon>
    </lineage>
</organism>
<comment type="caution">
    <text evidence="9">The sequence shown here is derived from an EMBL/GenBank/DDBJ whole genome shotgun (WGS) entry which is preliminary data.</text>
</comment>
<accession>A0AAD7KD96</accession>
<dbReference type="GO" id="GO:0005634">
    <property type="term" value="C:nucleus"/>
    <property type="evidence" value="ECO:0007669"/>
    <property type="project" value="UniProtKB-SubCell"/>
</dbReference>
<evidence type="ECO:0000256" key="1">
    <source>
        <dbReference type="ARBA" id="ARBA00004123"/>
    </source>
</evidence>
<keyword evidence="3" id="KW-0805">Transcription regulation</keyword>
<evidence type="ECO:0000256" key="5">
    <source>
        <dbReference type="ARBA" id="ARBA00023163"/>
    </source>
</evidence>
<evidence type="ECO:0000256" key="4">
    <source>
        <dbReference type="ARBA" id="ARBA00023125"/>
    </source>
</evidence>
<comment type="subcellular location">
    <subcellularLocation>
        <location evidence="1">Nucleus</location>
    </subcellularLocation>
</comment>
<name>A0AAD7KD96_9AGAR</name>
<dbReference type="SUPFAM" id="SSF54447">
    <property type="entry name" value="ssDNA-binding transcriptional regulator domain"/>
    <property type="match status" value="1"/>
</dbReference>
<feature type="domain" description="Transcriptional coactivator p15 (PC4) C-terminal" evidence="8">
    <location>
        <begin position="55"/>
        <end position="107"/>
    </location>
</feature>
<dbReference type="GO" id="GO:0003677">
    <property type="term" value="F:DNA binding"/>
    <property type="evidence" value="ECO:0007669"/>
    <property type="project" value="UniProtKB-KW"/>
</dbReference>
<feature type="region of interest" description="Disordered" evidence="7">
    <location>
        <begin position="1"/>
        <end position="51"/>
    </location>
</feature>
<keyword evidence="5" id="KW-0804">Transcription</keyword>
<dbReference type="AlphaFoldDB" id="A0AAD7KD96"/>
<gene>
    <name evidence="9" type="ORF">B0H16DRAFT_1710022</name>
</gene>
<dbReference type="Proteomes" id="UP001215598">
    <property type="component" value="Unassembled WGS sequence"/>
</dbReference>
<evidence type="ECO:0000313" key="9">
    <source>
        <dbReference type="EMBL" id="KAJ7783216.1"/>
    </source>
</evidence>
<evidence type="ECO:0000256" key="7">
    <source>
        <dbReference type="SAM" id="MobiDB-lite"/>
    </source>
</evidence>
<evidence type="ECO:0000256" key="2">
    <source>
        <dbReference type="ARBA" id="ARBA00009001"/>
    </source>
</evidence>
<dbReference type="EMBL" id="JARKIB010000003">
    <property type="protein sequence ID" value="KAJ7783216.1"/>
    <property type="molecule type" value="Genomic_DNA"/>
</dbReference>
<dbReference type="InterPro" id="IPR009044">
    <property type="entry name" value="ssDNA-bd_transcriptional_reg"/>
</dbReference>
<feature type="compositionally biased region" description="Basic and acidic residues" evidence="7">
    <location>
        <begin position="1"/>
        <end position="11"/>
    </location>
</feature>
<keyword evidence="6" id="KW-0539">Nucleus</keyword>
<dbReference type="GO" id="GO:0003713">
    <property type="term" value="F:transcription coactivator activity"/>
    <property type="evidence" value="ECO:0007669"/>
    <property type="project" value="InterPro"/>
</dbReference>
<dbReference type="InterPro" id="IPR045125">
    <property type="entry name" value="Sub1/Tcp4-like"/>
</dbReference>
<keyword evidence="4" id="KW-0238">DNA-binding</keyword>
<reference evidence="9" key="1">
    <citation type="submission" date="2023-03" db="EMBL/GenBank/DDBJ databases">
        <title>Massive genome expansion in bonnet fungi (Mycena s.s.) driven by repeated elements and novel gene families across ecological guilds.</title>
        <authorList>
            <consortium name="Lawrence Berkeley National Laboratory"/>
            <person name="Harder C.B."/>
            <person name="Miyauchi S."/>
            <person name="Viragh M."/>
            <person name="Kuo A."/>
            <person name="Thoen E."/>
            <person name="Andreopoulos B."/>
            <person name="Lu D."/>
            <person name="Skrede I."/>
            <person name="Drula E."/>
            <person name="Henrissat B."/>
            <person name="Morin E."/>
            <person name="Kohler A."/>
            <person name="Barry K."/>
            <person name="LaButti K."/>
            <person name="Morin E."/>
            <person name="Salamov A."/>
            <person name="Lipzen A."/>
            <person name="Mereny Z."/>
            <person name="Hegedus B."/>
            <person name="Baldrian P."/>
            <person name="Stursova M."/>
            <person name="Weitz H."/>
            <person name="Taylor A."/>
            <person name="Grigoriev I.V."/>
            <person name="Nagy L.G."/>
            <person name="Martin F."/>
            <person name="Kauserud H."/>
        </authorList>
    </citation>
    <scope>NUCLEOTIDE SEQUENCE</scope>
    <source>
        <strain evidence="9">CBHHK182m</strain>
    </source>
</reference>
<proteinExistence type="inferred from homology"/>
<dbReference type="Pfam" id="PF02229">
    <property type="entry name" value="PC4"/>
    <property type="match status" value="1"/>
</dbReference>